<evidence type="ECO:0000313" key="1">
    <source>
        <dbReference type="EMBL" id="MFC7451231.1"/>
    </source>
</evidence>
<dbReference type="EMBL" id="JBHTCS010000030">
    <property type="protein sequence ID" value="MFC7451231.1"/>
    <property type="molecule type" value="Genomic_DNA"/>
</dbReference>
<sequence length="100" mass="11401">MRFCNWAADWYFLGIATTTRTMGEVKSNARNVDFGPANVGEREAVTYREAARQDHCDVAFEIPGEFILIRVEKKGSKEVREDPCVVAIRSATVMDRYLPR</sequence>
<keyword evidence="2" id="KW-1185">Reference proteome</keyword>
<reference evidence="2" key="1">
    <citation type="journal article" date="2019" name="Int. J. Syst. Evol. Microbiol.">
        <title>The Global Catalogue of Microorganisms (GCM) 10K type strain sequencing project: providing services to taxonomists for standard genome sequencing and annotation.</title>
        <authorList>
            <consortium name="The Broad Institute Genomics Platform"/>
            <consortium name="The Broad Institute Genome Sequencing Center for Infectious Disease"/>
            <person name="Wu L."/>
            <person name="Ma J."/>
        </authorList>
    </citation>
    <scope>NUCLEOTIDE SEQUENCE [LARGE SCALE GENOMIC DNA]</scope>
    <source>
        <strain evidence="2">ICMP 19430</strain>
    </source>
</reference>
<name>A0ABW2S542_9NOCA</name>
<organism evidence="1 2">
    <name type="scientific">Rhodococcus daqingensis</name>
    <dbReference type="NCBI Taxonomy" id="2479363"/>
    <lineage>
        <taxon>Bacteria</taxon>
        <taxon>Bacillati</taxon>
        <taxon>Actinomycetota</taxon>
        <taxon>Actinomycetes</taxon>
        <taxon>Mycobacteriales</taxon>
        <taxon>Nocardiaceae</taxon>
        <taxon>Rhodococcus</taxon>
    </lineage>
</organism>
<dbReference type="Proteomes" id="UP001596484">
    <property type="component" value="Unassembled WGS sequence"/>
</dbReference>
<dbReference type="Pfam" id="PF12079">
    <property type="entry name" value="DUF3558"/>
    <property type="match status" value="1"/>
</dbReference>
<evidence type="ECO:0000313" key="2">
    <source>
        <dbReference type="Proteomes" id="UP001596484"/>
    </source>
</evidence>
<accession>A0ABW2S542</accession>
<protein>
    <submittedName>
        <fullName evidence="1">DUF3558 family protein</fullName>
    </submittedName>
</protein>
<dbReference type="InterPro" id="IPR024520">
    <property type="entry name" value="DUF3558"/>
</dbReference>
<comment type="caution">
    <text evidence="1">The sequence shown here is derived from an EMBL/GenBank/DDBJ whole genome shotgun (WGS) entry which is preliminary data.</text>
</comment>
<dbReference type="RefSeq" id="WP_378409314.1">
    <property type="nucleotide sequence ID" value="NZ_JBHTCS010000030.1"/>
</dbReference>
<gene>
    <name evidence="1" type="ORF">ACFQS9_25370</name>
</gene>
<proteinExistence type="predicted"/>